<dbReference type="Pfam" id="PF18962">
    <property type="entry name" value="Por_Secre_tail"/>
    <property type="match status" value="1"/>
</dbReference>
<feature type="chain" id="PRO_5021021077" evidence="1">
    <location>
        <begin position="21"/>
        <end position="366"/>
    </location>
</feature>
<dbReference type="Pfam" id="PF17963">
    <property type="entry name" value="Big_9"/>
    <property type="match status" value="1"/>
</dbReference>
<organism evidence="3 4">
    <name type="scientific">Dyadobacter frigoris</name>
    <dbReference type="NCBI Taxonomy" id="2576211"/>
    <lineage>
        <taxon>Bacteria</taxon>
        <taxon>Pseudomonadati</taxon>
        <taxon>Bacteroidota</taxon>
        <taxon>Cytophagia</taxon>
        <taxon>Cytophagales</taxon>
        <taxon>Spirosomataceae</taxon>
        <taxon>Dyadobacter</taxon>
    </lineage>
</organism>
<dbReference type="Gene3D" id="2.60.40.10">
    <property type="entry name" value="Immunoglobulins"/>
    <property type="match status" value="1"/>
</dbReference>
<dbReference type="RefSeq" id="WP_137340186.1">
    <property type="nucleotide sequence ID" value="NZ_SZVO01000005.1"/>
</dbReference>
<dbReference type="InterPro" id="IPR036179">
    <property type="entry name" value="Ig-like_dom_sf"/>
</dbReference>
<name>A0A4U6D539_9BACT</name>
<gene>
    <name evidence="3" type="ORF">FDK13_11710</name>
</gene>
<dbReference type="Proteomes" id="UP000304900">
    <property type="component" value="Unassembled WGS sequence"/>
</dbReference>
<dbReference type="SUPFAM" id="SSF48726">
    <property type="entry name" value="Immunoglobulin"/>
    <property type="match status" value="1"/>
</dbReference>
<evidence type="ECO:0000256" key="1">
    <source>
        <dbReference type="SAM" id="SignalP"/>
    </source>
</evidence>
<sequence>MRFVPLFIFIILILPACAFAQSGAKPVSICKGTSLRLMAESSNANSYEWHKNGEIVSGQTGKELTVSDEGNYTVFALNLEGCSSGVSMAIQLTYNVPIAVDDRISGQNNELLLLDVLQNDQSLCAALDTTTMVVVRLPAHGLVFKKNGKFLFKPNSGYEGLDTFTYSVTDKNGQGTNVATVTVDLTTPPLPVTLISFDAIKEGLASLLTWLTSAELDSDHFEIERSTDAKNWIQLGKVAAVGNGNANNKYNFVDSIPESGMNYYRLKMIDLDGTFAYSRIKSVNFPEFSWAKLYPNPVNDVLQIVINNRRVRKIRLIDSYGRVMFDGQVSSASMRIDMKSYVPGTYLIHLEQEDGMVRVFKIVHLN</sequence>
<evidence type="ECO:0000313" key="3">
    <source>
        <dbReference type="EMBL" id="TKT91816.1"/>
    </source>
</evidence>
<dbReference type="Gene3D" id="2.60.40.3440">
    <property type="match status" value="1"/>
</dbReference>
<feature type="signal peptide" evidence="1">
    <location>
        <begin position="1"/>
        <end position="20"/>
    </location>
</feature>
<proteinExistence type="predicted"/>
<dbReference type="InterPro" id="IPR013783">
    <property type="entry name" value="Ig-like_fold"/>
</dbReference>
<dbReference type="NCBIfam" id="TIGR04183">
    <property type="entry name" value="Por_Secre_tail"/>
    <property type="match status" value="1"/>
</dbReference>
<dbReference type="InterPro" id="IPR026444">
    <property type="entry name" value="Secre_tail"/>
</dbReference>
<protein>
    <submittedName>
        <fullName evidence="3">T9SS type A sorting domain-containing protein</fullName>
    </submittedName>
</protein>
<keyword evidence="1" id="KW-0732">Signal</keyword>
<comment type="caution">
    <text evidence="3">The sequence shown here is derived from an EMBL/GenBank/DDBJ whole genome shotgun (WGS) entry which is preliminary data.</text>
</comment>
<dbReference type="EMBL" id="SZVO01000005">
    <property type="protein sequence ID" value="TKT91816.1"/>
    <property type="molecule type" value="Genomic_DNA"/>
</dbReference>
<evidence type="ECO:0000259" key="2">
    <source>
        <dbReference type="Pfam" id="PF18962"/>
    </source>
</evidence>
<feature type="domain" description="Secretion system C-terminal sorting" evidence="2">
    <location>
        <begin position="293"/>
        <end position="357"/>
    </location>
</feature>
<dbReference type="AlphaFoldDB" id="A0A4U6D539"/>
<dbReference type="OrthoDB" id="645505at2"/>
<evidence type="ECO:0000313" key="4">
    <source>
        <dbReference type="Proteomes" id="UP000304900"/>
    </source>
</evidence>
<keyword evidence="4" id="KW-1185">Reference proteome</keyword>
<accession>A0A4U6D539</accession>
<reference evidence="3 4" key="1">
    <citation type="submission" date="2019-05" db="EMBL/GenBank/DDBJ databases">
        <title>Dyadobacter AR-3-8 sp. nov., isolated from arctic soil.</title>
        <authorList>
            <person name="Chaudhary D.K."/>
        </authorList>
    </citation>
    <scope>NUCLEOTIDE SEQUENCE [LARGE SCALE GENOMIC DNA]</scope>
    <source>
        <strain evidence="3 4">AR-3-8</strain>
    </source>
</reference>